<dbReference type="RefSeq" id="WP_263735711.1">
    <property type="nucleotide sequence ID" value="NZ_JAOWKY010000004.1"/>
</dbReference>
<keyword evidence="2" id="KW-1185">Reference proteome</keyword>
<reference evidence="1 2" key="1">
    <citation type="submission" date="2022-10" db="EMBL/GenBank/DDBJ databases">
        <title>Defluviimonas sp. nov., isolated from ocean surface water.</title>
        <authorList>
            <person name="He W."/>
            <person name="Wang L."/>
            <person name="Zhang D.-F."/>
        </authorList>
    </citation>
    <scope>NUCLEOTIDE SEQUENCE [LARGE SCALE GENOMIC DNA]</scope>
    <source>
        <strain evidence="1 2">WL0002</strain>
    </source>
</reference>
<dbReference type="EMBL" id="JAOWKY010000004">
    <property type="protein sequence ID" value="MCV2870043.1"/>
    <property type="molecule type" value="Genomic_DNA"/>
</dbReference>
<dbReference type="Proteomes" id="UP001652542">
    <property type="component" value="Unassembled WGS sequence"/>
</dbReference>
<sequence>MKHALVVIASLLPISAEAGNRVFDCSGAVAQATAQLVQYEGEDKGHVLIEGAEIPSSVYPGANSLFFVVIGEGFTQNFTVQTDTGELNYTGTGSKSGFAKGTCAEAQG</sequence>
<accession>A0ABT2ZFW7</accession>
<gene>
    <name evidence="1" type="ORF">OEW28_15535</name>
</gene>
<proteinExistence type="predicted"/>
<organism evidence="1 2">
    <name type="scientific">Albidovulum marisflavi</name>
    <dbReference type="NCBI Taxonomy" id="2984159"/>
    <lineage>
        <taxon>Bacteria</taxon>
        <taxon>Pseudomonadati</taxon>
        <taxon>Pseudomonadota</taxon>
        <taxon>Alphaproteobacteria</taxon>
        <taxon>Rhodobacterales</taxon>
        <taxon>Paracoccaceae</taxon>
        <taxon>Albidovulum</taxon>
    </lineage>
</organism>
<name>A0ABT2ZFW7_9RHOB</name>
<protein>
    <submittedName>
        <fullName evidence="1">Uncharacterized protein</fullName>
    </submittedName>
</protein>
<evidence type="ECO:0000313" key="2">
    <source>
        <dbReference type="Proteomes" id="UP001652542"/>
    </source>
</evidence>
<evidence type="ECO:0000313" key="1">
    <source>
        <dbReference type="EMBL" id="MCV2870043.1"/>
    </source>
</evidence>
<comment type="caution">
    <text evidence="1">The sequence shown here is derived from an EMBL/GenBank/DDBJ whole genome shotgun (WGS) entry which is preliminary data.</text>
</comment>